<dbReference type="RefSeq" id="WP_012222960.1">
    <property type="nucleotide sequence ID" value="NC_010125.1"/>
</dbReference>
<feature type="chain" id="PRO_5002736138" description="Lipoprotein" evidence="1">
    <location>
        <begin position="20"/>
        <end position="144"/>
    </location>
</feature>
<accession>A9H6F0</accession>
<keyword evidence="3" id="KW-1185">Reference proteome</keyword>
<evidence type="ECO:0000256" key="1">
    <source>
        <dbReference type="SAM" id="SignalP"/>
    </source>
</evidence>
<evidence type="ECO:0008006" key="4">
    <source>
        <dbReference type="Google" id="ProtNLM"/>
    </source>
</evidence>
<gene>
    <name evidence="2" type="ordered locus">GDI0510</name>
</gene>
<organism evidence="2 3">
    <name type="scientific">Gluconacetobacter diazotrophicus (strain ATCC 49037 / DSM 5601 / CCUG 37298 / CIP 103539 / LMG 7603 / PAl5)</name>
    <dbReference type="NCBI Taxonomy" id="272568"/>
    <lineage>
        <taxon>Bacteria</taxon>
        <taxon>Pseudomonadati</taxon>
        <taxon>Pseudomonadota</taxon>
        <taxon>Alphaproteobacteria</taxon>
        <taxon>Acetobacterales</taxon>
        <taxon>Acetobacteraceae</taxon>
        <taxon>Gluconacetobacter</taxon>
    </lineage>
</organism>
<dbReference type="OrthoDB" id="7284935at2"/>
<sequence>MKYISLLPLAALLALTACEVPSPEQRRLLNSMVGRGEVDVIRTFGVPTRSYEAQGHTFLAYIDNQTNYAPGGAGWGWGWGGGPGWGGGWGGPGWGGWGGWGGGWGGGGWGGGGWGGTYYTNSCQTTFEIVAGRVSAWTMRGDGC</sequence>
<dbReference type="Proteomes" id="UP000001176">
    <property type="component" value="Chromosome"/>
</dbReference>
<reference evidence="2 3" key="1">
    <citation type="journal article" date="2009" name="BMC Genomics">
        <title>Complete genome sequence of the sugarcane nitrogen-fixing endophyte Gluconacetobacter diazotrophicus Pal5.</title>
        <authorList>
            <person name="Bertalan M."/>
            <person name="Albano R."/>
            <person name="Padua V."/>
            <person name="Rouws L."/>
            <person name="Rojas C."/>
            <person name="Hemerly A."/>
            <person name="Teixeira K."/>
            <person name="Schwab S."/>
            <person name="Araujo J."/>
            <person name="Oliveira A."/>
            <person name="Franca L."/>
            <person name="Magalhaes V."/>
            <person name="Alqueres S."/>
            <person name="Cardoso A."/>
            <person name="Almeida W."/>
            <person name="Loureiro M.M."/>
            <person name="Nogueira E."/>
            <person name="Cidade D."/>
            <person name="Oliveira D."/>
            <person name="Simao T."/>
            <person name="Macedo J."/>
            <person name="Valadao A."/>
            <person name="Dreschsel M."/>
            <person name="Freitas F."/>
            <person name="Vidal M."/>
            <person name="Guedes H."/>
            <person name="Rodrigues E."/>
            <person name="Meneses C."/>
            <person name="Brioso P."/>
            <person name="Pozzer L."/>
            <person name="Figueiredo D."/>
            <person name="Montano H."/>
            <person name="Junior J."/>
            <person name="Filho G."/>
            <person name="Flores V."/>
            <person name="Ferreira B."/>
            <person name="Branco A."/>
            <person name="Gonzalez P."/>
            <person name="Guillobel H."/>
            <person name="Lemos M."/>
            <person name="Seibel L."/>
            <person name="Macedo J."/>
            <person name="Alves-Ferreira M."/>
            <person name="Sachetto-Martins G."/>
            <person name="Coelho A."/>
            <person name="Santos E."/>
            <person name="Amaral G."/>
            <person name="Neves A."/>
            <person name="Pacheco A.B."/>
            <person name="Carvalho D."/>
            <person name="Lery L."/>
            <person name="Bisch P."/>
            <person name="Rossle S.C."/>
            <person name="Urmenyi T."/>
            <person name="Kruger W.V."/>
            <person name="Martins O."/>
            <person name="Baldani J.I."/>
            <person name="Ferreira P.C."/>
        </authorList>
    </citation>
    <scope>NUCLEOTIDE SEQUENCE [LARGE SCALE GENOMIC DNA]</scope>
    <source>
        <strain evidence="3">ATCC 49037 / DSM 5601 / CCUG 37298 / CIP 103539 / LMG 7603 / PAl5</strain>
    </source>
</reference>
<dbReference type="PROSITE" id="PS51257">
    <property type="entry name" value="PROKAR_LIPOPROTEIN"/>
    <property type="match status" value="1"/>
</dbReference>
<dbReference type="EMBL" id="AM889285">
    <property type="protein sequence ID" value="CAP54453.1"/>
    <property type="molecule type" value="Genomic_DNA"/>
</dbReference>
<evidence type="ECO:0000313" key="2">
    <source>
        <dbReference type="EMBL" id="CAP54453.1"/>
    </source>
</evidence>
<dbReference type="KEGG" id="gdi:GDI0510"/>
<feature type="signal peptide" evidence="1">
    <location>
        <begin position="1"/>
        <end position="19"/>
    </location>
</feature>
<protein>
    <recommendedName>
        <fullName evidence="4">Lipoprotein</fullName>
    </recommendedName>
</protein>
<dbReference type="AlphaFoldDB" id="A9H6F0"/>
<evidence type="ECO:0000313" key="3">
    <source>
        <dbReference type="Proteomes" id="UP000001176"/>
    </source>
</evidence>
<proteinExistence type="predicted"/>
<keyword evidence="1" id="KW-0732">Signal</keyword>
<name>A9H6F0_GLUDA</name>